<evidence type="ECO:0000313" key="3">
    <source>
        <dbReference type="Proteomes" id="UP000655570"/>
    </source>
</evidence>
<name>A0ABR8TUJ9_9CELL</name>
<evidence type="ECO:0000256" key="1">
    <source>
        <dbReference type="SAM" id="Phobius"/>
    </source>
</evidence>
<feature type="transmembrane region" description="Helical" evidence="1">
    <location>
        <begin position="95"/>
        <end position="115"/>
    </location>
</feature>
<sequence length="145" mass="15632">MNPKVLSFIVAAIAYGVTLVVANLVLEGMHIGWLWGLVAVALFTVTITLLRPVVSRFLGKHVHGWTWVLGLVTVLGSLVVTTLLSPSSGFDIDGFWTWVWATLIVWVGTIVYDLVDEKAVATAASHVDRYQQRPGATPPTPAAPA</sequence>
<feature type="transmembrane region" description="Helical" evidence="1">
    <location>
        <begin position="62"/>
        <end position="83"/>
    </location>
</feature>
<proteinExistence type="predicted"/>
<protein>
    <submittedName>
        <fullName evidence="2">Phage holin family protein</fullName>
    </submittedName>
</protein>
<keyword evidence="1" id="KW-0472">Membrane</keyword>
<keyword evidence="1" id="KW-0812">Transmembrane</keyword>
<dbReference type="Proteomes" id="UP000655570">
    <property type="component" value="Unassembled WGS sequence"/>
</dbReference>
<gene>
    <name evidence="2" type="ORF">H9641_01830</name>
</gene>
<feature type="transmembrane region" description="Helical" evidence="1">
    <location>
        <begin position="32"/>
        <end position="50"/>
    </location>
</feature>
<evidence type="ECO:0000313" key="2">
    <source>
        <dbReference type="EMBL" id="MBD7979461.1"/>
    </source>
</evidence>
<keyword evidence="1" id="KW-1133">Transmembrane helix</keyword>
<accession>A0ABR8TUJ9</accession>
<dbReference type="RefSeq" id="WP_191800460.1">
    <property type="nucleotide sequence ID" value="NZ_JACSQF010000001.1"/>
</dbReference>
<comment type="caution">
    <text evidence="2">The sequence shown here is derived from an EMBL/GenBank/DDBJ whole genome shotgun (WGS) entry which is preliminary data.</text>
</comment>
<keyword evidence="3" id="KW-1185">Reference proteome</keyword>
<organism evidence="2 3">
    <name type="scientific">Oerskovia merdavium</name>
    <dbReference type="NCBI Taxonomy" id="2762227"/>
    <lineage>
        <taxon>Bacteria</taxon>
        <taxon>Bacillati</taxon>
        <taxon>Actinomycetota</taxon>
        <taxon>Actinomycetes</taxon>
        <taxon>Micrococcales</taxon>
        <taxon>Cellulomonadaceae</taxon>
        <taxon>Oerskovia</taxon>
    </lineage>
</organism>
<feature type="transmembrane region" description="Helical" evidence="1">
    <location>
        <begin position="5"/>
        <end position="26"/>
    </location>
</feature>
<reference evidence="2 3" key="1">
    <citation type="submission" date="2020-08" db="EMBL/GenBank/DDBJ databases">
        <title>A Genomic Blueprint of the Chicken Gut Microbiome.</title>
        <authorList>
            <person name="Gilroy R."/>
            <person name="Ravi A."/>
            <person name="Getino M."/>
            <person name="Pursley I."/>
            <person name="Horton D.L."/>
            <person name="Alikhan N.-F."/>
            <person name="Baker D."/>
            <person name="Gharbi K."/>
            <person name="Hall N."/>
            <person name="Watson M."/>
            <person name="Adriaenssens E.M."/>
            <person name="Foster-Nyarko E."/>
            <person name="Jarju S."/>
            <person name="Secka A."/>
            <person name="Antonio M."/>
            <person name="Oren A."/>
            <person name="Chaudhuri R."/>
            <person name="La Ragione R.M."/>
            <person name="Hildebrand F."/>
            <person name="Pallen M.J."/>
        </authorList>
    </citation>
    <scope>NUCLEOTIDE SEQUENCE [LARGE SCALE GENOMIC DNA]</scope>
    <source>
        <strain evidence="2 3">Sa2CUA9</strain>
    </source>
</reference>
<dbReference type="EMBL" id="JACSQF010000001">
    <property type="protein sequence ID" value="MBD7979461.1"/>
    <property type="molecule type" value="Genomic_DNA"/>
</dbReference>